<dbReference type="GO" id="GO:0005737">
    <property type="term" value="C:cytoplasm"/>
    <property type="evidence" value="ECO:0007669"/>
    <property type="project" value="UniProtKB-SubCell"/>
</dbReference>
<dbReference type="Pfam" id="PF01161">
    <property type="entry name" value="PBP"/>
    <property type="match status" value="1"/>
</dbReference>
<dbReference type="SUPFAM" id="SSF49777">
    <property type="entry name" value="PEBP-like"/>
    <property type="match status" value="1"/>
</dbReference>
<evidence type="ECO:0000256" key="1">
    <source>
        <dbReference type="ARBA" id="ARBA00004496"/>
    </source>
</evidence>
<dbReference type="GO" id="GO:0009737">
    <property type="term" value="P:response to abscisic acid"/>
    <property type="evidence" value="ECO:0007669"/>
    <property type="project" value="TreeGrafter"/>
</dbReference>
<dbReference type="InterPro" id="IPR008914">
    <property type="entry name" value="PEBP"/>
</dbReference>
<dbReference type="AlphaFoldDB" id="A0A9N7MY63"/>
<evidence type="ECO:0000256" key="2">
    <source>
        <dbReference type="ARBA" id="ARBA00007091"/>
    </source>
</evidence>
<name>A0A9N7MY63_STRHE</name>
<gene>
    <name evidence="3" type="ORF">SHERM_01265</name>
</gene>
<protein>
    <submittedName>
        <fullName evidence="3">Protein MOTHER of FT and TF 1</fullName>
    </submittedName>
</protein>
<organism evidence="3 4">
    <name type="scientific">Striga hermonthica</name>
    <name type="common">Purple witchweed</name>
    <name type="synonym">Buchnera hermonthica</name>
    <dbReference type="NCBI Taxonomy" id="68872"/>
    <lineage>
        <taxon>Eukaryota</taxon>
        <taxon>Viridiplantae</taxon>
        <taxon>Streptophyta</taxon>
        <taxon>Embryophyta</taxon>
        <taxon>Tracheophyta</taxon>
        <taxon>Spermatophyta</taxon>
        <taxon>Magnoliopsida</taxon>
        <taxon>eudicotyledons</taxon>
        <taxon>Gunneridae</taxon>
        <taxon>Pentapetalae</taxon>
        <taxon>asterids</taxon>
        <taxon>lamiids</taxon>
        <taxon>Lamiales</taxon>
        <taxon>Orobanchaceae</taxon>
        <taxon>Buchnereae</taxon>
        <taxon>Striga</taxon>
    </lineage>
</organism>
<dbReference type="FunFam" id="3.90.280.10:FF:000001">
    <property type="entry name" value="Terminal flower 1"/>
    <property type="match status" value="1"/>
</dbReference>
<proteinExistence type="inferred from homology"/>
<evidence type="ECO:0000313" key="3">
    <source>
        <dbReference type="EMBL" id="CAA0818412.1"/>
    </source>
</evidence>
<dbReference type="InterPro" id="IPR035810">
    <property type="entry name" value="PEBP_euk"/>
</dbReference>
<dbReference type="Proteomes" id="UP001153555">
    <property type="component" value="Unassembled WGS sequence"/>
</dbReference>
<dbReference type="PROSITE" id="PS01220">
    <property type="entry name" value="PBP"/>
    <property type="match status" value="1"/>
</dbReference>
<dbReference type="CDD" id="cd00866">
    <property type="entry name" value="PEBP_euk"/>
    <property type="match status" value="1"/>
</dbReference>
<accession>A0A9N7MY63</accession>
<dbReference type="PANTHER" id="PTHR11362:SF82">
    <property type="entry name" value="PHOSPHATIDYLETHANOLAMINE-BINDING PROTEIN 4"/>
    <property type="match status" value="1"/>
</dbReference>
<sequence>MGANVDPLVVGRVIGDVVDLFVPSVSMSVYYASKHVNNGCDIKPSVAAEQPRVTVAGSSDELYTLVMTDPDAPSPSEPSLREWVHWIVTDIPGCSNVTRGKEILAYVGPKPTVGIHRYILVLFRQHTRLGIGILEAPQSRSNFNTRAFAQRFNLGMPVCTVYFNAHREPLANRKRYN</sequence>
<dbReference type="PANTHER" id="PTHR11362">
    <property type="entry name" value="PHOSPHATIDYLETHANOLAMINE-BINDING PROTEIN"/>
    <property type="match status" value="1"/>
</dbReference>
<comment type="subcellular location">
    <subcellularLocation>
        <location evidence="1">Cytoplasm</location>
    </subcellularLocation>
</comment>
<dbReference type="OrthoDB" id="2506647at2759"/>
<reference evidence="3" key="1">
    <citation type="submission" date="2019-12" db="EMBL/GenBank/DDBJ databases">
        <authorList>
            <person name="Scholes J."/>
        </authorList>
    </citation>
    <scope>NUCLEOTIDE SEQUENCE</scope>
</reference>
<dbReference type="Gene3D" id="3.90.280.10">
    <property type="entry name" value="PEBP-like"/>
    <property type="match status" value="1"/>
</dbReference>
<evidence type="ECO:0000313" key="4">
    <source>
        <dbReference type="Proteomes" id="UP001153555"/>
    </source>
</evidence>
<comment type="caution">
    <text evidence="3">The sequence shown here is derived from an EMBL/GenBank/DDBJ whole genome shotgun (WGS) entry which is preliminary data.</text>
</comment>
<comment type="similarity">
    <text evidence="2">Belongs to the phosphatidylethanolamine-binding protein family.</text>
</comment>
<dbReference type="InterPro" id="IPR001858">
    <property type="entry name" value="Phosphatidylethanolamine-bd_CS"/>
</dbReference>
<dbReference type="GO" id="GO:0010030">
    <property type="term" value="P:positive regulation of seed germination"/>
    <property type="evidence" value="ECO:0007669"/>
    <property type="project" value="TreeGrafter"/>
</dbReference>
<dbReference type="InterPro" id="IPR036610">
    <property type="entry name" value="PEBP-like_sf"/>
</dbReference>
<dbReference type="EMBL" id="CACSLK010016925">
    <property type="protein sequence ID" value="CAA0818412.1"/>
    <property type="molecule type" value="Genomic_DNA"/>
</dbReference>
<keyword evidence="4" id="KW-1185">Reference proteome</keyword>